<sequence>MESNLTPNQRKRQKEREIIDEYHKLVTEEALEPLYQSFLEWKSGALPYFELTELIHLFHKKNQGIYKDFEYTGGNRLILLAKMKLGRLTEKDIIENERLLELLGYEDKPGSSPLSAETSVRPT</sequence>
<organism evidence="1 2">
    <name type="scientific">Paenibacillus eucommiae</name>
    <dbReference type="NCBI Taxonomy" id="1355755"/>
    <lineage>
        <taxon>Bacteria</taxon>
        <taxon>Bacillati</taxon>
        <taxon>Bacillota</taxon>
        <taxon>Bacilli</taxon>
        <taxon>Bacillales</taxon>
        <taxon>Paenibacillaceae</taxon>
        <taxon>Paenibacillus</taxon>
    </lineage>
</organism>
<proteinExistence type="predicted"/>
<name>A0ABS4J6Q7_9BACL</name>
<evidence type="ECO:0000313" key="1">
    <source>
        <dbReference type="EMBL" id="MBP1995473.1"/>
    </source>
</evidence>
<protein>
    <submittedName>
        <fullName evidence="1">Uncharacterized protein</fullName>
    </submittedName>
</protein>
<dbReference type="RefSeq" id="WP_209977269.1">
    <property type="nucleotide sequence ID" value="NZ_JAGGLB010000034.1"/>
</dbReference>
<accession>A0ABS4J6Q7</accession>
<reference evidence="1 2" key="1">
    <citation type="submission" date="2021-03" db="EMBL/GenBank/DDBJ databases">
        <title>Genomic Encyclopedia of Type Strains, Phase IV (KMG-IV): sequencing the most valuable type-strain genomes for metagenomic binning, comparative biology and taxonomic classification.</title>
        <authorList>
            <person name="Goeker M."/>
        </authorList>
    </citation>
    <scope>NUCLEOTIDE SEQUENCE [LARGE SCALE GENOMIC DNA]</scope>
    <source>
        <strain evidence="1 2">DSM 26048</strain>
    </source>
</reference>
<gene>
    <name evidence="1" type="ORF">J2Z66_007115</name>
</gene>
<dbReference type="Proteomes" id="UP001519287">
    <property type="component" value="Unassembled WGS sequence"/>
</dbReference>
<evidence type="ECO:0000313" key="2">
    <source>
        <dbReference type="Proteomes" id="UP001519287"/>
    </source>
</evidence>
<comment type="caution">
    <text evidence="1">The sequence shown here is derived from an EMBL/GenBank/DDBJ whole genome shotgun (WGS) entry which is preliminary data.</text>
</comment>
<dbReference type="EMBL" id="JAGGLB010000034">
    <property type="protein sequence ID" value="MBP1995473.1"/>
    <property type="molecule type" value="Genomic_DNA"/>
</dbReference>
<keyword evidence="2" id="KW-1185">Reference proteome</keyword>